<reference evidence="8 9" key="1">
    <citation type="submission" date="2016-10" db="EMBL/GenBank/DDBJ databases">
        <authorList>
            <person name="de Groot N.N."/>
        </authorList>
    </citation>
    <scope>NUCLEOTIDE SEQUENCE [LARGE SCALE GENOMIC DNA]</scope>
    <source>
        <strain evidence="8 9">GAS232</strain>
    </source>
</reference>
<keyword evidence="3" id="KW-0408">Iron</keyword>
<evidence type="ECO:0000256" key="3">
    <source>
        <dbReference type="ARBA" id="ARBA00023004"/>
    </source>
</evidence>
<evidence type="ECO:0000256" key="4">
    <source>
        <dbReference type="ARBA" id="ARBA00023014"/>
    </source>
</evidence>
<comment type="cofactor">
    <cofactor evidence="5">
        <name>[2Fe-2S] cluster</name>
        <dbReference type="ChEBI" id="CHEBI:190135"/>
    </cofactor>
</comment>
<dbReference type="RefSeq" id="WP_083344516.1">
    <property type="nucleotide sequence ID" value="NZ_LT629690.1"/>
</dbReference>
<dbReference type="PANTHER" id="PTHR21496">
    <property type="entry name" value="FERREDOXIN-RELATED"/>
    <property type="match status" value="1"/>
</dbReference>
<dbReference type="Proteomes" id="UP000182427">
    <property type="component" value="Chromosome I"/>
</dbReference>
<dbReference type="SUPFAM" id="SSF50022">
    <property type="entry name" value="ISP domain"/>
    <property type="match status" value="1"/>
</dbReference>
<dbReference type="OrthoDB" id="9795104at2"/>
<evidence type="ECO:0000259" key="7">
    <source>
        <dbReference type="PROSITE" id="PS51296"/>
    </source>
</evidence>
<organism evidence="8 9">
    <name type="scientific">Terriglobus roseus</name>
    <dbReference type="NCBI Taxonomy" id="392734"/>
    <lineage>
        <taxon>Bacteria</taxon>
        <taxon>Pseudomonadati</taxon>
        <taxon>Acidobacteriota</taxon>
        <taxon>Terriglobia</taxon>
        <taxon>Terriglobales</taxon>
        <taxon>Acidobacteriaceae</taxon>
        <taxon>Terriglobus</taxon>
    </lineage>
</organism>
<evidence type="ECO:0000256" key="6">
    <source>
        <dbReference type="ARBA" id="ARBA00038001"/>
    </source>
</evidence>
<evidence type="ECO:0000256" key="5">
    <source>
        <dbReference type="ARBA" id="ARBA00034078"/>
    </source>
</evidence>
<name>A0A1G7IEY9_9BACT</name>
<accession>A0A1G7IEY9</accession>
<keyword evidence="1" id="KW-0001">2Fe-2S</keyword>
<dbReference type="InterPro" id="IPR036922">
    <property type="entry name" value="Rieske_2Fe-2S_sf"/>
</dbReference>
<evidence type="ECO:0000256" key="2">
    <source>
        <dbReference type="ARBA" id="ARBA00022723"/>
    </source>
</evidence>
<feature type="domain" description="Rieske" evidence="7">
    <location>
        <begin position="4"/>
        <end position="99"/>
    </location>
</feature>
<evidence type="ECO:0000313" key="9">
    <source>
        <dbReference type="Proteomes" id="UP000182427"/>
    </source>
</evidence>
<comment type="similarity">
    <text evidence="6">Belongs to the bacterial ring-hydroxylating dioxygenase ferredoxin component family.</text>
</comment>
<dbReference type="EMBL" id="LT629690">
    <property type="protein sequence ID" value="SDF10859.1"/>
    <property type="molecule type" value="Genomic_DNA"/>
</dbReference>
<dbReference type="InterPro" id="IPR017941">
    <property type="entry name" value="Rieske_2Fe-2S"/>
</dbReference>
<keyword evidence="2" id="KW-0479">Metal-binding</keyword>
<sequence>MAQWVRLCAAGDVPQPGKVGQYEAQGVDVCLANIGGELHAMDNWCPHRRGPLGEGWVEGDRVVCPWHAWGFEVTTGNCPEEKGHVDVFPVRVDGDEVLVDIA</sequence>
<proteinExistence type="inferred from homology"/>
<evidence type="ECO:0000313" key="8">
    <source>
        <dbReference type="EMBL" id="SDF10859.1"/>
    </source>
</evidence>
<dbReference type="AlphaFoldDB" id="A0A1G7IEY9"/>
<gene>
    <name evidence="8" type="ORF">SAMN05444167_1413</name>
</gene>
<protein>
    <submittedName>
        <fullName evidence="8">Nitrite reductase (NADH) small subunit</fullName>
    </submittedName>
</protein>
<dbReference type="GO" id="GO:0051537">
    <property type="term" value="F:2 iron, 2 sulfur cluster binding"/>
    <property type="evidence" value="ECO:0007669"/>
    <property type="project" value="UniProtKB-KW"/>
</dbReference>
<keyword evidence="9" id="KW-1185">Reference proteome</keyword>
<dbReference type="PROSITE" id="PS51296">
    <property type="entry name" value="RIESKE"/>
    <property type="match status" value="1"/>
</dbReference>
<dbReference type="PANTHER" id="PTHR21496:SF0">
    <property type="entry name" value="RIESKE DOMAIN-CONTAINING PROTEIN"/>
    <property type="match status" value="1"/>
</dbReference>
<evidence type="ECO:0000256" key="1">
    <source>
        <dbReference type="ARBA" id="ARBA00022714"/>
    </source>
</evidence>
<dbReference type="GO" id="GO:0046872">
    <property type="term" value="F:metal ion binding"/>
    <property type="evidence" value="ECO:0007669"/>
    <property type="project" value="UniProtKB-KW"/>
</dbReference>
<dbReference type="Pfam" id="PF00355">
    <property type="entry name" value="Rieske"/>
    <property type="match status" value="1"/>
</dbReference>
<dbReference type="Gene3D" id="2.102.10.10">
    <property type="entry name" value="Rieske [2Fe-2S] iron-sulphur domain"/>
    <property type="match status" value="1"/>
</dbReference>
<keyword evidence="4" id="KW-0411">Iron-sulfur</keyword>